<evidence type="ECO:0000256" key="1">
    <source>
        <dbReference type="SAM" id="MobiDB-lite"/>
    </source>
</evidence>
<evidence type="ECO:0000313" key="3">
    <source>
        <dbReference type="Proteomes" id="UP000030710"/>
    </source>
</evidence>
<reference evidence="2 3" key="1">
    <citation type="journal article" date="2013" name="PLoS ONE">
        <title>Assembly-driven community genomics of a hypersaline microbial ecosystem.</title>
        <authorList>
            <person name="Podell S."/>
            <person name="Ugalde J.A."/>
            <person name="Narasingarao P."/>
            <person name="Banfield J.F."/>
            <person name="Heidelberg K.B."/>
            <person name="Allen E.E."/>
        </authorList>
    </citation>
    <scope>NUCLEOTIDE SEQUENCE [LARGE SCALE GENOMIC DNA]</scope>
    <source>
        <strain evidence="3">J07HQW2</strain>
    </source>
</reference>
<dbReference type="InterPro" id="IPR043868">
    <property type="entry name" value="DUF5828"/>
</dbReference>
<feature type="compositionally biased region" description="Polar residues" evidence="1">
    <location>
        <begin position="198"/>
        <end position="212"/>
    </location>
</feature>
<name>U1PNH9_9EURY</name>
<proteinExistence type="predicted"/>
<dbReference type="Pfam" id="PF19146">
    <property type="entry name" value="DUF5828"/>
    <property type="match status" value="1"/>
</dbReference>
<feature type="region of interest" description="Disordered" evidence="1">
    <location>
        <begin position="179"/>
        <end position="212"/>
    </location>
</feature>
<organism evidence="2 3">
    <name type="scientific">Haloquadratum walsbyi J07HQW2</name>
    <dbReference type="NCBI Taxonomy" id="1238425"/>
    <lineage>
        <taxon>Archaea</taxon>
        <taxon>Methanobacteriati</taxon>
        <taxon>Methanobacteriota</taxon>
        <taxon>Stenosarchaea group</taxon>
        <taxon>Halobacteria</taxon>
        <taxon>Halobacteriales</taxon>
        <taxon>Haloferacaceae</taxon>
        <taxon>Haloquadratum</taxon>
    </lineage>
</organism>
<dbReference type="Proteomes" id="UP000030710">
    <property type="component" value="Unassembled WGS sequence"/>
</dbReference>
<accession>U1PNH9</accession>
<feature type="region of interest" description="Disordered" evidence="1">
    <location>
        <begin position="50"/>
        <end position="80"/>
    </location>
</feature>
<dbReference type="EMBL" id="KE356561">
    <property type="protein sequence ID" value="ERG93801.1"/>
    <property type="molecule type" value="Genomic_DNA"/>
</dbReference>
<dbReference type="eggNOG" id="arCOG04723">
    <property type="taxonomic scope" value="Archaea"/>
</dbReference>
<dbReference type="AlphaFoldDB" id="U1PNH9"/>
<feature type="compositionally biased region" description="Basic and acidic residues" evidence="1">
    <location>
        <begin position="50"/>
        <end position="63"/>
    </location>
</feature>
<evidence type="ECO:0000313" key="2">
    <source>
        <dbReference type="EMBL" id="ERG93801.1"/>
    </source>
</evidence>
<dbReference type="STRING" id="1238425.J07HQW2_00235"/>
<protein>
    <submittedName>
        <fullName evidence="2">Uncharacterized protein</fullName>
    </submittedName>
</protein>
<sequence length="212" mass="24267">MNCSTLSISETGDWEDLVIFGEHVSMILFDEENDSTSKDLAEHWEYWRPKDSESPQDISDKTVEPYSETSTATKEEAKEELQKVKKPARDNILKAAIEKLSHFTTAIKLGTITAATKFETSLYTHLMFKFSPWYFNSEELVGSLDKKYNPRNENTQYILTLNINETELRETMKQALKKNVKSSDAAEKLEQSDEVQSESDTNNSHPQTAIIK</sequence>
<dbReference type="HOGENOM" id="CLU_1297471_0_0_2"/>
<gene>
    <name evidence="2" type="ORF">J07HQW2_00235</name>
</gene>
<dbReference type="RefSeq" id="WP_021053295.1">
    <property type="nucleotide sequence ID" value="NZ_KE356561.1"/>
</dbReference>